<dbReference type="GO" id="GO:0016740">
    <property type="term" value="F:transferase activity"/>
    <property type="evidence" value="ECO:0007669"/>
    <property type="project" value="UniProtKB-KW"/>
</dbReference>
<proteinExistence type="predicted"/>
<organism evidence="11 12">
    <name type="scientific">Phytohabitans kaempferiae</name>
    <dbReference type="NCBI Taxonomy" id="1620943"/>
    <lineage>
        <taxon>Bacteria</taxon>
        <taxon>Bacillati</taxon>
        <taxon>Actinomycetota</taxon>
        <taxon>Actinomycetes</taxon>
        <taxon>Micromonosporales</taxon>
        <taxon>Micromonosporaceae</taxon>
    </lineage>
</organism>
<keyword evidence="7" id="KW-0274">FAD</keyword>
<name>A0ABV6MDC2_9ACTN</name>
<evidence type="ECO:0000313" key="12">
    <source>
        <dbReference type="Proteomes" id="UP001589867"/>
    </source>
</evidence>
<evidence type="ECO:0000256" key="2">
    <source>
        <dbReference type="ARBA" id="ARBA00011955"/>
    </source>
</evidence>
<dbReference type="PANTHER" id="PTHR30040:SF2">
    <property type="entry name" value="FAD:PROTEIN FMN TRANSFERASE"/>
    <property type="match status" value="1"/>
</dbReference>
<evidence type="ECO:0000256" key="4">
    <source>
        <dbReference type="ARBA" id="ARBA00022630"/>
    </source>
</evidence>
<dbReference type="Pfam" id="PF02424">
    <property type="entry name" value="ApbE"/>
    <property type="match status" value="1"/>
</dbReference>
<evidence type="ECO:0000256" key="9">
    <source>
        <dbReference type="ARBA" id="ARBA00031306"/>
    </source>
</evidence>
<accession>A0ABV6MDC2</accession>
<keyword evidence="8" id="KW-0460">Magnesium</keyword>
<evidence type="ECO:0000256" key="10">
    <source>
        <dbReference type="ARBA" id="ARBA00048540"/>
    </source>
</evidence>
<comment type="catalytic activity">
    <reaction evidence="10">
        <text>L-threonyl-[protein] + FAD = FMN-L-threonyl-[protein] + AMP + H(+)</text>
        <dbReference type="Rhea" id="RHEA:36847"/>
        <dbReference type="Rhea" id="RHEA-COMP:11060"/>
        <dbReference type="Rhea" id="RHEA-COMP:11061"/>
        <dbReference type="ChEBI" id="CHEBI:15378"/>
        <dbReference type="ChEBI" id="CHEBI:30013"/>
        <dbReference type="ChEBI" id="CHEBI:57692"/>
        <dbReference type="ChEBI" id="CHEBI:74257"/>
        <dbReference type="ChEBI" id="CHEBI:456215"/>
        <dbReference type="EC" id="2.7.1.180"/>
    </reaction>
</comment>
<dbReference type="EMBL" id="JBHLUH010000074">
    <property type="protein sequence ID" value="MFC0532715.1"/>
    <property type="molecule type" value="Genomic_DNA"/>
</dbReference>
<reference evidence="11 12" key="1">
    <citation type="submission" date="2024-09" db="EMBL/GenBank/DDBJ databases">
        <authorList>
            <person name="Sun Q."/>
            <person name="Mori K."/>
        </authorList>
    </citation>
    <scope>NUCLEOTIDE SEQUENCE [LARGE SCALE GENOMIC DNA]</scope>
    <source>
        <strain evidence="11 12">TBRC 3947</strain>
    </source>
</reference>
<keyword evidence="6" id="KW-0479">Metal-binding</keyword>
<dbReference type="PANTHER" id="PTHR30040">
    <property type="entry name" value="THIAMINE BIOSYNTHESIS LIPOPROTEIN APBE"/>
    <property type="match status" value="1"/>
</dbReference>
<comment type="cofactor">
    <cofactor evidence="1">
        <name>Mg(2+)</name>
        <dbReference type="ChEBI" id="CHEBI:18420"/>
    </cofactor>
</comment>
<evidence type="ECO:0000256" key="8">
    <source>
        <dbReference type="ARBA" id="ARBA00022842"/>
    </source>
</evidence>
<dbReference type="RefSeq" id="WP_377259297.1">
    <property type="nucleotide sequence ID" value="NZ_JBHLUH010000074.1"/>
</dbReference>
<dbReference type="Proteomes" id="UP001589867">
    <property type="component" value="Unassembled WGS sequence"/>
</dbReference>
<evidence type="ECO:0000313" key="11">
    <source>
        <dbReference type="EMBL" id="MFC0532715.1"/>
    </source>
</evidence>
<evidence type="ECO:0000256" key="7">
    <source>
        <dbReference type="ARBA" id="ARBA00022827"/>
    </source>
</evidence>
<evidence type="ECO:0000256" key="3">
    <source>
        <dbReference type="ARBA" id="ARBA00016337"/>
    </source>
</evidence>
<protein>
    <recommendedName>
        <fullName evidence="3">FAD:protein FMN transferase</fullName>
        <ecNumber evidence="2">2.7.1.180</ecNumber>
    </recommendedName>
    <alternativeName>
        <fullName evidence="9">Flavin transferase</fullName>
    </alternativeName>
</protein>
<keyword evidence="12" id="KW-1185">Reference proteome</keyword>
<evidence type="ECO:0000256" key="6">
    <source>
        <dbReference type="ARBA" id="ARBA00022723"/>
    </source>
</evidence>
<sequence>MTTVRAAPHRAAFSALGTTAVLLVTDGAALAEGERLLRADLAEVDAAYSRFRDDSEIVRLGAYEGRPAPVSPLLAGALYAALRAAEATDGLVDPTVGQTMIDLGYDRDFALVGAASGPAPAPRPAPGWWRVRLDSEAGEVVVPRGVRLDLGSTGKAYAADRAAARIAALGCGVLVSLGGDLATAGPAPEGGWLVGVGDDHRAAAPGDPVVTIRSGALATSSVAVRAWRRAGRAVHHIVDPRTGDLPAPVWRTVSVAARSCVDANAAATAAIVRGEGADAWLDGARLPARLVGHDGGVVTVGGWRSHA</sequence>
<comment type="caution">
    <text evidence="11">The sequence shown here is derived from an EMBL/GenBank/DDBJ whole genome shotgun (WGS) entry which is preliminary data.</text>
</comment>
<dbReference type="InterPro" id="IPR024932">
    <property type="entry name" value="ApbE"/>
</dbReference>
<dbReference type="SUPFAM" id="SSF143631">
    <property type="entry name" value="ApbE-like"/>
    <property type="match status" value="1"/>
</dbReference>
<keyword evidence="5 11" id="KW-0808">Transferase</keyword>
<dbReference type="EC" id="2.7.1.180" evidence="2"/>
<dbReference type="InterPro" id="IPR003374">
    <property type="entry name" value="ApbE-like_sf"/>
</dbReference>
<gene>
    <name evidence="11" type="ORF">ACFFIA_34355</name>
</gene>
<keyword evidence="4" id="KW-0285">Flavoprotein</keyword>
<evidence type="ECO:0000256" key="1">
    <source>
        <dbReference type="ARBA" id="ARBA00001946"/>
    </source>
</evidence>
<dbReference type="Gene3D" id="3.10.520.10">
    <property type="entry name" value="ApbE-like domains"/>
    <property type="match status" value="1"/>
</dbReference>
<evidence type="ECO:0000256" key="5">
    <source>
        <dbReference type="ARBA" id="ARBA00022679"/>
    </source>
</evidence>